<dbReference type="Pfam" id="PF13571">
    <property type="entry name" value="DUF4133"/>
    <property type="match status" value="1"/>
</dbReference>
<dbReference type="PATRIC" id="fig|1339314.3.peg.4345"/>
<keyword evidence="1" id="KW-0812">Transmembrane</keyword>
<accession>A0A016AIX2</accession>
<organism evidence="2 3">
    <name type="scientific">Bacteroides fragilis str. 3976T8</name>
    <dbReference type="NCBI Taxonomy" id="1339314"/>
    <lineage>
        <taxon>Bacteria</taxon>
        <taxon>Pseudomonadati</taxon>
        <taxon>Bacteroidota</taxon>
        <taxon>Bacteroidia</taxon>
        <taxon>Bacteroidales</taxon>
        <taxon>Bacteroidaceae</taxon>
        <taxon>Bacteroides</taxon>
    </lineage>
</organism>
<evidence type="ECO:0000313" key="3">
    <source>
        <dbReference type="Proteomes" id="UP000020938"/>
    </source>
</evidence>
<dbReference type="AlphaFoldDB" id="A0A016AIX2"/>
<keyword evidence="1" id="KW-1133">Transmembrane helix</keyword>
<protein>
    <recommendedName>
        <fullName evidence="4">DUF4133 domain-containing protein</fullName>
    </recommendedName>
</protein>
<dbReference type="EMBL" id="JGDS01000067">
    <property type="protein sequence ID" value="EXZ71395.1"/>
    <property type="molecule type" value="Genomic_DNA"/>
</dbReference>
<sequence length="110" mass="12601">MAKYPVNKGIGRSPEFKGLKSQYLFIFAGGLLALFVVFVIMYMAGIDQWVCIGFGVISASVLVWATFRMNAKYGEWGLMKLHALRSHPRYIINRRKFLRLISPTSKKRKV</sequence>
<evidence type="ECO:0008006" key="4">
    <source>
        <dbReference type="Google" id="ProtNLM"/>
    </source>
</evidence>
<evidence type="ECO:0000313" key="2">
    <source>
        <dbReference type="EMBL" id="EXZ71395.1"/>
    </source>
</evidence>
<dbReference type="RefSeq" id="WP_032598998.1">
    <property type="nucleotide sequence ID" value="NZ_JGDS01000067.1"/>
</dbReference>
<feature type="transmembrane region" description="Helical" evidence="1">
    <location>
        <begin position="49"/>
        <end position="67"/>
    </location>
</feature>
<name>A0A016AIX2_BACFG</name>
<dbReference type="Proteomes" id="UP000020938">
    <property type="component" value="Unassembled WGS sequence"/>
</dbReference>
<keyword evidence="1" id="KW-0472">Membrane</keyword>
<gene>
    <name evidence="2" type="ORF">M123_4207</name>
</gene>
<comment type="caution">
    <text evidence="2">The sequence shown here is derived from an EMBL/GenBank/DDBJ whole genome shotgun (WGS) entry which is preliminary data.</text>
</comment>
<feature type="transmembrane region" description="Helical" evidence="1">
    <location>
        <begin position="21"/>
        <end position="43"/>
    </location>
</feature>
<reference evidence="2 3" key="1">
    <citation type="submission" date="2014-02" db="EMBL/GenBank/DDBJ databases">
        <authorList>
            <person name="Sears C."/>
            <person name="Carroll K."/>
            <person name="Sack B.R."/>
            <person name="Qadri F."/>
            <person name="Myers L.L."/>
            <person name="Chung G.-T."/>
            <person name="Escheverria P."/>
            <person name="Fraser C.M."/>
            <person name="Sadzewicz L."/>
            <person name="Shefchek K.A."/>
            <person name="Tallon L."/>
            <person name="Das S.P."/>
            <person name="Daugherty S."/>
            <person name="Mongodin E.F."/>
        </authorList>
    </citation>
    <scope>NUCLEOTIDE SEQUENCE [LARGE SCALE GENOMIC DNA]</scope>
    <source>
        <strain evidence="2 3">3976T8</strain>
    </source>
</reference>
<evidence type="ECO:0000256" key="1">
    <source>
        <dbReference type="SAM" id="Phobius"/>
    </source>
</evidence>
<proteinExistence type="predicted"/>
<dbReference type="InterPro" id="IPR025407">
    <property type="entry name" value="DUF4133"/>
</dbReference>